<comment type="subcellular location">
    <subcellularLocation>
        <location evidence="1">Membrane</location>
    </subcellularLocation>
</comment>
<keyword evidence="2" id="KW-1134">Transmembrane beta strand</keyword>
<dbReference type="Pfam" id="PF01103">
    <property type="entry name" value="Omp85"/>
    <property type="match status" value="1"/>
</dbReference>
<dbReference type="PANTHER" id="PTHR12815">
    <property type="entry name" value="SORTING AND ASSEMBLY MACHINERY SAMM50 PROTEIN FAMILY MEMBER"/>
    <property type="match status" value="1"/>
</dbReference>
<feature type="domain" description="Bacterial surface antigen (D15)" evidence="6">
    <location>
        <begin position="338"/>
        <end position="638"/>
    </location>
</feature>
<comment type="caution">
    <text evidence="7">The sequence shown here is derived from an EMBL/GenBank/DDBJ whole genome shotgun (WGS) entry which is preliminary data.</text>
</comment>
<gene>
    <name evidence="7" type="ORF">DLM85_22540</name>
</gene>
<evidence type="ECO:0000256" key="2">
    <source>
        <dbReference type="ARBA" id="ARBA00022452"/>
    </source>
</evidence>
<dbReference type="Gene3D" id="2.40.160.50">
    <property type="entry name" value="membrane protein fhac: a member of the omp85/tpsb transporter family"/>
    <property type="match status" value="1"/>
</dbReference>
<name>A0A328B6Z4_9BACT</name>
<keyword evidence="4" id="KW-0472">Membrane</keyword>
<dbReference type="GO" id="GO:0019867">
    <property type="term" value="C:outer membrane"/>
    <property type="evidence" value="ECO:0007669"/>
    <property type="project" value="InterPro"/>
</dbReference>
<evidence type="ECO:0000313" key="7">
    <source>
        <dbReference type="EMBL" id="RAK62649.1"/>
    </source>
</evidence>
<evidence type="ECO:0000256" key="4">
    <source>
        <dbReference type="ARBA" id="ARBA00023136"/>
    </source>
</evidence>
<keyword evidence="8" id="KW-1185">Reference proteome</keyword>
<feature type="region of interest" description="Disordered" evidence="5">
    <location>
        <begin position="38"/>
        <end position="74"/>
    </location>
</feature>
<keyword evidence="3" id="KW-0812">Transmembrane</keyword>
<dbReference type="PANTHER" id="PTHR12815:SF18">
    <property type="entry name" value="SORTING AND ASSEMBLY MACHINERY COMPONENT 50 HOMOLOG"/>
    <property type="match status" value="1"/>
</dbReference>
<sequence length="638" mass="71229">MKTCAAAFWPHMQRYTRVFALLLLLPWLLLGGPRAARAQTTSPVTSPNLPGTQAPPLPPRPRVPRDSARAARRLPPARPKVIRLDVEAADQPLVNRYRPRLMAADTLAALEQVRELVLALQTDAYLTASADELHWRHDTLAVRLYVGEKFRWARLQRGNVSEDVLSRSGFRERLYAGQPLQPAELARLQQRVLDGAENEGYPFAQVRLDSVQLHGADISARLLLDRGPVVVFDSVRVLGKTKTKARFLMKYLQIVPGQPYSQQRIDDAARLLRLLPYVQLREEPQVRFARGRARLYLLLDDRNANQFDAIVGVLPNANPTAGQKRVQVTGDVTLNLRNIGGGGKQLGLQWRKVDAASQVLDAAYQHPNFFGTPIDVAATFNLFKQDSTFLTLRPRLQLSHVNARTGRISVFVEQRNSRLLAQRRLPTLQMLPDNIDSRYTAYGLDVTRSSLDDPLFPRRGTLLIAQGAVGTKIISKNADIRPELYDGLPLRTTQVSFSGRAEHYFRVGQQGVLLTRLRGEALVNQRLFQNDLFRLGGLSTLRGFNELQFYAAQYGVGTVELRQFTGPEAYVFLFADQAYLRQGLPGAPGEDAPTGLGAGLSFRTGAGLFQFVYSVGRTNSQAFAFNASKIHFGITSRF</sequence>
<proteinExistence type="predicted"/>
<evidence type="ECO:0000256" key="5">
    <source>
        <dbReference type="SAM" id="MobiDB-lite"/>
    </source>
</evidence>
<evidence type="ECO:0000259" key="6">
    <source>
        <dbReference type="Pfam" id="PF01103"/>
    </source>
</evidence>
<dbReference type="AlphaFoldDB" id="A0A328B6Z4"/>
<evidence type="ECO:0000256" key="3">
    <source>
        <dbReference type="ARBA" id="ARBA00022692"/>
    </source>
</evidence>
<dbReference type="Gene3D" id="3.10.20.310">
    <property type="entry name" value="membrane protein fhac"/>
    <property type="match status" value="1"/>
</dbReference>
<dbReference type="InterPro" id="IPR039910">
    <property type="entry name" value="D15-like"/>
</dbReference>
<evidence type="ECO:0000313" key="8">
    <source>
        <dbReference type="Proteomes" id="UP000248553"/>
    </source>
</evidence>
<dbReference type="OrthoDB" id="9811416at2"/>
<reference evidence="8" key="1">
    <citation type="submission" date="2018-05" db="EMBL/GenBank/DDBJ databases">
        <authorList>
            <person name="Nie L."/>
        </authorList>
    </citation>
    <scope>NUCLEOTIDE SEQUENCE [LARGE SCALE GENOMIC DNA]</scope>
    <source>
        <strain evidence="8">NL</strain>
    </source>
</reference>
<protein>
    <recommendedName>
        <fullName evidence="6">Bacterial surface antigen (D15) domain-containing protein</fullName>
    </recommendedName>
</protein>
<evidence type="ECO:0000256" key="1">
    <source>
        <dbReference type="ARBA" id="ARBA00004370"/>
    </source>
</evidence>
<dbReference type="EMBL" id="QHKM01000012">
    <property type="protein sequence ID" value="RAK62649.1"/>
    <property type="molecule type" value="Genomic_DNA"/>
</dbReference>
<organism evidence="7 8">
    <name type="scientific">Hymenobacter edaphi</name>
    <dbReference type="NCBI Taxonomy" id="2211146"/>
    <lineage>
        <taxon>Bacteria</taxon>
        <taxon>Pseudomonadati</taxon>
        <taxon>Bacteroidota</taxon>
        <taxon>Cytophagia</taxon>
        <taxon>Cytophagales</taxon>
        <taxon>Hymenobacteraceae</taxon>
        <taxon>Hymenobacter</taxon>
    </lineage>
</organism>
<dbReference type="InterPro" id="IPR000184">
    <property type="entry name" value="Bac_surfAg_D15"/>
</dbReference>
<feature type="compositionally biased region" description="Polar residues" evidence="5">
    <location>
        <begin position="38"/>
        <end position="51"/>
    </location>
</feature>
<accession>A0A328B6Z4</accession>
<dbReference type="Proteomes" id="UP000248553">
    <property type="component" value="Unassembled WGS sequence"/>
</dbReference>